<evidence type="ECO:0000313" key="2">
    <source>
        <dbReference type="EMBL" id="MFD0765288.1"/>
    </source>
</evidence>
<evidence type="ECO:0008006" key="4">
    <source>
        <dbReference type="Google" id="ProtNLM"/>
    </source>
</evidence>
<feature type="compositionally biased region" description="Acidic residues" evidence="1">
    <location>
        <begin position="35"/>
        <end position="52"/>
    </location>
</feature>
<feature type="region of interest" description="Disordered" evidence="1">
    <location>
        <begin position="1"/>
        <end position="67"/>
    </location>
</feature>
<feature type="compositionally biased region" description="Acidic residues" evidence="1">
    <location>
        <begin position="16"/>
        <end position="27"/>
    </location>
</feature>
<name>A0ABW2ZGH1_9SPHI</name>
<reference evidence="3" key="1">
    <citation type="journal article" date="2019" name="Int. J. Syst. Evol. Microbiol.">
        <title>The Global Catalogue of Microorganisms (GCM) 10K type strain sequencing project: providing services to taxonomists for standard genome sequencing and annotation.</title>
        <authorList>
            <consortium name="The Broad Institute Genomics Platform"/>
            <consortium name="The Broad Institute Genome Sequencing Center for Infectious Disease"/>
            <person name="Wu L."/>
            <person name="Ma J."/>
        </authorList>
    </citation>
    <scope>NUCLEOTIDE SEQUENCE [LARGE SCALE GENOMIC DNA]</scope>
    <source>
        <strain evidence="3">CCUG 60742</strain>
    </source>
</reference>
<keyword evidence="3" id="KW-1185">Reference proteome</keyword>
<sequence>MAAPKKPYNSTKKINDDEDDDLDDDDPTPGKKVADDDDDDFDEDIPLDDDLGGFDTGYDPYDDEDDD</sequence>
<evidence type="ECO:0000313" key="3">
    <source>
        <dbReference type="Proteomes" id="UP001597073"/>
    </source>
</evidence>
<evidence type="ECO:0000256" key="1">
    <source>
        <dbReference type="SAM" id="MobiDB-lite"/>
    </source>
</evidence>
<accession>A0ABW2ZGH1</accession>
<organism evidence="2 3">
    <name type="scientific">Mucilaginibacter lutimaris</name>
    <dbReference type="NCBI Taxonomy" id="931629"/>
    <lineage>
        <taxon>Bacteria</taxon>
        <taxon>Pseudomonadati</taxon>
        <taxon>Bacteroidota</taxon>
        <taxon>Sphingobacteriia</taxon>
        <taxon>Sphingobacteriales</taxon>
        <taxon>Sphingobacteriaceae</taxon>
        <taxon>Mucilaginibacter</taxon>
    </lineage>
</organism>
<proteinExistence type="predicted"/>
<comment type="caution">
    <text evidence="2">The sequence shown here is derived from an EMBL/GenBank/DDBJ whole genome shotgun (WGS) entry which is preliminary data.</text>
</comment>
<dbReference type="RefSeq" id="WP_377142257.1">
    <property type="nucleotide sequence ID" value="NZ_JBHTIA010000007.1"/>
</dbReference>
<dbReference type="EMBL" id="JBHTIA010000007">
    <property type="protein sequence ID" value="MFD0765288.1"/>
    <property type="molecule type" value="Genomic_DNA"/>
</dbReference>
<protein>
    <recommendedName>
        <fullName evidence="4">Adhesin</fullName>
    </recommendedName>
</protein>
<gene>
    <name evidence="2" type="ORF">ACFQZI_10530</name>
</gene>
<dbReference type="Proteomes" id="UP001597073">
    <property type="component" value="Unassembled WGS sequence"/>
</dbReference>